<dbReference type="SMART" id="SM00587">
    <property type="entry name" value="CHK"/>
    <property type="match status" value="1"/>
</dbReference>
<protein>
    <recommendedName>
        <fullName evidence="1">CHK kinase-like domain-containing protein</fullName>
    </recommendedName>
</protein>
<evidence type="ECO:0000259" key="1">
    <source>
        <dbReference type="SMART" id="SM00587"/>
    </source>
</evidence>
<dbReference type="EMBL" id="CAJEWN010000288">
    <property type="protein sequence ID" value="CAD2176980.1"/>
    <property type="molecule type" value="Genomic_DNA"/>
</dbReference>
<dbReference type="Proteomes" id="UP000580250">
    <property type="component" value="Unassembled WGS sequence"/>
</dbReference>
<feature type="domain" description="CHK kinase-like" evidence="1">
    <location>
        <begin position="243"/>
        <end position="412"/>
    </location>
</feature>
<dbReference type="SUPFAM" id="SSF56112">
    <property type="entry name" value="Protein kinase-like (PK-like)"/>
    <property type="match status" value="1"/>
</dbReference>
<dbReference type="PANTHER" id="PTHR23020">
    <property type="entry name" value="UNCHARACTERIZED NUCLEAR HORMONE RECEPTOR-RELATED"/>
    <property type="match status" value="1"/>
</dbReference>
<evidence type="ECO:0000313" key="2">
    <source>
        <dbReference type="EMBL" id="CAD2176980.1"/>
    </source>
</evidence>
<dbReference type="AlphaFoldDB" id="A0A6V7VPR5"/>
<gene>
    <name evidence="2" type="ORF">MENT_LOCUS28827</name>
</gene>
<proteinExistence type="predicted"/>
<accession>A0A6V7VPR5</accession>
<organism evidence="2 3">
    <name type="scientific">Meloidogyne enterolobii</name>
    <name type="common">Root-knot nematode worm</name>
    <name type="synonym">Meloidogyne mayaguensis</name>
    <dbReference type="NCBI Taxonomy" id="390850"/>
    <lineage>
        <taxon>Eukaryota</taxon>
        <taxon>Metazoa</taxon>
        <taxon>Ecdysozoa</taxon>
        <taxon>Nematoda</taxon>
        <taxon>Chromadorea</taxon>
        <taxon>Rhabditida</taxon>
        <taxon>Tylenchina</taxon>
        <taxon>Tylenchomorpha</taxon>
        <taxon>Tylenchoidea</taxon>
        <taxon>Meloidogynidae</taxon>
        <taxon>Meloidogyninae</taxon>
        <taxon>Meloidogyne</taxon>
    </lineage>
</organism>
<dbReference type="InterPro" id="IPR012877">
    <property type="entry name" value="Dhs-27"/>
</dbReference>
<sequence>MGCHVSTESARSLNNKNNISENVENIKNSKIKSKGWNIVMNRVFCNGFGILQKENNNTTFIHEMLRPHLSSNPIVNDENFISNQQQIKNCSRSPQPSILSANSDFVSPIPLEEQQEPRRQWICGTQVSFEWLFQRLIEKFKCPNEPEPQWIVERLNDTNEKDLDRTCVLKITFGWENQKLPTSVVLKISEANEDDSPEQSKLGSDLFRRECQVYEWLSKHKKIAIPRIFVIKKKWSKSCSALLLMEDLSDRARTGKITEGISAEGIRGILRILAQFHALSMIKKDEWLKIVGDAELPQYFYLLEMLTQNNNLQRYITKNGAQFGIPECLVHGNPIASHFFFYLNNKQNNHELNTNLEKGIVLIDWTQTHCGCIGEDLAKCICWNMPTKERSETQLVKLLQYYHYQLLKRLQSFGADADFQKEITLDSVTDAFEHYVPLAALTFLLFLPQDLNDANSAVLEKAHQLLGEAEMAIGNF</sequence>
<dbReference type="Pfam" id="PF07914">
    <property type="entry name" value="DUF1679"/>
    <property type="match status" value="1"/>
</dbReference>
<dbReference type="PANTHER" id="PTHR23020:SF12">
    <property type="entry name" value="CHK KINASE-LIKE DOMAIN-CONTAINING PROTEIN"/>
    <property type="match status" value="1"/>
</dbReference>
<dbReference type="InterPro" id="IPR004119">
    <property type="entry name" value="EcKL"/>
</dbReference>
<reference evidence="2 3" key="1">
    <citation type="submission" date="2020-08" db="EMBL/GenBank/DDBJ databases">
        <authorList>
            <person name="Koutsovoulos G."/>
            <person name="Danchin GJ E."/>
        </authorList>
    </citation>
    <scope>NUCLEOTIDE SEQUENCE [LARGE SCALE GENOMIC DNA]</scope>
</reference>
<dbReference type="InterPro" id="IPR015897">
    <property type="entry name" value="CHK_kinase-like"/>
</dbReference>
<name>A0A6V7VPR5_MELEN</name>
<dbReference type="OrthoDB" id="5850486at2759"/>
<dbReference type="Pfam" id="PF02958">
    <property type="entry name" value="EcKL"/>
    <property type="match status" value="1"/>
</dbReference>
<dbReference type="InterPro" id="IPR011009">
    <property type="entry name" value="Kinase-like_dom_sf"/>
</dbReference>
<comment type="caution">
    <text evidence="2">The sequence shown here is derived from an EMBL/GenBank/DDBJ whole genome shotgun (WGS) entry which is preliminary data.</text>
</comment>
<dbReference type="InterPro" id="IPR052961">
    <property type="entry name" value="Oxido-Kinase-like_Enzymes"/>
</dbReference>
<evidence type="ECO:0000313" key="3">
    <source>
        <dbReference type="Proteomes" id="UP000580250"/>
    </source>
</evidence>